<dbReference type="AlphaFoldDB" id="A0AAT9HUL3"/>
<reference evidence="1" key="2">
    <citation type="submission" date="2024-07" db="EMBL/GenBank/DDBJ databases">
        <title>Streptomyces haneummycinica sp. nov., a new antibiotic-producing actinobacterium isolated from marine sediment.</title>
        <authorList>
            <person name="Uemura M."/>
            <person name="Hamada M."/>
            <person name="Hirano S."/>
            <person name="Kobayashi K."/>
            <person name="Ohshiro T."/>
            <person name="Kobayashi T."/>
            <person name="Terahara T."/>
        </authorList>
    </citation>
    <scope>NUCLEOTIDE SEQUENCE</scope>
    <source>
        <strain evidence="1">KM77-8</strain>
    </source>
</reference>
<protein>
    <submittedName>
        <fullName evidence="1">Uncharacterized protein</fullName>
    </submittedName>
</protein>
<organism evidence="1">
    <name type="scientific">Streptomyces haneummycinicus</name>
    <dbReference type="NCBI Taxonomy" id="3074435"/>
    <lineage>
        <taxon>Bacteria</taxon>
        <taxon>Bacillati</taxon>
        <taxon>Actinomycetota</taxon>
        <taxon>Actinomycetes</taxon>
        <taxon>Kitasatosporales</taxon>
        <taxon>Streptomycetaceae</taxon>
        <taxon>Streptomyces</taxon>
    </lineage>
</organism>
<gene>
    <name evidence="1" type="ORF">SHKM778_74460</name>
</gene>
<sequence length="49" mass="5262">MHAVFLGFVMSMIMAHAPVILPAVLRRPLPYHPGLALAAWLLHGSSPCA</sequence>
<accession>A0AAT9HUL3</accession>
<proteinExistence type="predicted"/>
<name>A0AAT9HUL3_9ACTN</name>
<evidence type="ECO:0000313" key="1">
    <source>
        <dbReference type="EMBL" id="BFO21058.1"/>
    </source>
</evidence>
<dbReference type="EMBL" id="AP035768">
    <property type="protein sequence ID" value="BFO21058.1"/>
    <property type="molecule type" value="Genomic_DNA"/>
</dbReference>
<reference evidence="1" key="1">
    <citation type="submission" date="2024-06" db="EMBL/GenBank/DDBJ databases">
        <authorList>
            <consortium name="consrtm"/>
            <person name="Uemura M."/>
            <person name="Terahara T."/>
        </authorList>
    </citation>
    <scope>NUCLEOTIDE SEQUENCE</scope>
    <source>
        <strain evidence="1">KM77-8</strain>
    </source>
</reference>